<comment type="caution">
    <text evidence="1">The sequence shown here is derived from an EMBL/GenBank/DDBJ whole genome shotgun (WGS) entry which is preliminary data.</text>
</comment>
<organism evidence="1 2">
    <name type="scientific">Ceratitis capitata</name>
    <name type="common">Mediterranean fruit fly</name>
    <name type="synonym">Tephritis capitata</name>
    <dbReference type="NCBI Taxonomy" id="7213"/>
    <lineage>
        <taxon>Eukaryota</taxon>
        <taxon>Metazoa</taxon>
        <taxon>Ecdysozoa</taxon>
        <taxon>Arthropoda</taxon>
        <taxon>Hexapoda</taxon>
        <taxon>Insecta</taxon>
        <taxon>Pterygota</taxon>
        <taxon>Neoptera</taxon>
        <taxon>Endopterygota</taxon>
        <taxon>Diptera</taxon>
        <taxon>Brachycera</taxon>
        <taxon>Muscomorpha</taxon>
        <taxon>Tephritoidea</taxon>
        <taxon>Tephritidae</taxon>
        <taxon>Ceratitis</taxon>
        <taxon>Ceratitis</taxon>
    </lineage>
</organism>
<dbReference type="Proteomes" id="UP000606786">
    <property type="component" value="Unassembled WGS sequence"/>
</dbReference>
<evidence type="ECO:0000313" key="2">
    <source>
        <dbReference type="Proteomes" id="UP000606786"/>
    </source>
</evidence>
<gene>
    <name evidence="1" type="ORF">CCAP1982_LOCUS2893</name>
</gene>
<dbReference type="AlphaFoldDB" id="A0A811U849"/>
<evidence type="ECO:0000313" key="1">
    <source>
        <dbReference type="EMBL" id="CAD6994127.1"/>
    </source>
</evidence>
<sequence length="211" mass="23609">MEIEFYILQYIRRKVEIFSSERSTTSYQLDPNFCDKIYSVNVNQGNAQSDLPMGVSVMIFGWKAKANQNLPCFSLGQRYLATALVECSLTNLRPEDYTPSDNEHFFTYLKLTLSKPKCALTRLTQNILLVILRIAFCATTPIEKHYNALQACNILSSVKGIMVGTTLHQLSDTVVHSAGNNAEVLKISVVFCARAEQGSILFVSKSDFCAD</sequence>
<name>A0A811U849_CERCA</name>
<keyword evidence="2" id="KW-1185">Reference proteome</keyword>
<reference evidence="1" key="1">
    <citation type="submission" date="2020-11" db="EMBL/GenBank/DDBJ databases">
        <authorList>
            <person name="Whitehead M."/>
        </authorList>
    </citation>
    <scope>NUCLEOTIDE SEQUENCE</scope>
    <source>
        <strain evidence="1">EGII</strain>
    </source>
</reference>
<protein>
    <submittedName>
        <fullName evidence="1">(Mediterranean fruit fly) hypothetical protein</fullName>
    </submittedName>
</protein>
<accession>A0A811U849</accession>
<dbReference type="EMBL" id="CAJHJT010000001">
    <property type="protein sequence ID" value="CAD6994127.1"/>
    <property type="molecule type" value="Genomic_DNA"/>
</dbReference>
<proteinExistence type="predicted"/>